<feature type="modified residue" description="4-aspartylphosphate" evidence="7">
    <location>
        <position position="1099"/>
    </location>
</feature>
<dbReference type="InterPro" id="IPR013783">
    <property type="entry name" value="Ig-like_fold"/>
</dbReference>
<dbReference type="InterPro" id="IPR036890">
    <property type="entry name" value="HATPase_C_sf"/>
</dbReference>
<dbReference type="GO" id="GO:0003700">
    <property type="term" value="F:DNA-binding transcription factor activity"/>
    <property type="evidence" value="ECO:0007669"/>
    <property type="project" value="InterPro"/>
</dbReference>
<dbReference type="Gene3D" id="3.40.50.2300">
    <property type="match status" value="1"/>
</dbReference>
<sequence>MKLQTLFVVLCSCFCGLFTTQAATDDYYFKRLSIEHGLSHATVNTILRDHRGRLWVGTALGLNAVDRGNIKRYFYPSVEQPSSQVGAVMGLYEGRDHLLWALTNRGLYCYNAADDVFSEKINRPICAVSEVNAGLLFGGYSALYRWDYATHTLTRLPFLKQGLPKGDYLITFLQQIDHNTLLVGTESNGIYTYSLHDSRLHPLIVKGEMVLSAMFWDRNRRELWCSLYDQGLFRYNRWGRLLAHYDTSNSALANNIVLTIQQHHGRLWVGTDGGGISVIDPRGNTFTTIRHIPGDAHSLPVNSIKTLYEDTYGNLWAGTVRDGLFAFKETHIRTYTDATLGSTNGLSDRVVISLFGDADGRLWVGTDGGGLNEFNPSTGVFTHHLNTYNDKIVSITNLSPTDLLVSRYGHGLAVYHTQRRTYSPFPIVDARVNDEECRSGFVPTAYRISPQTVLILARNVYFYETAHHRFTKLHFARGTMPRMSLQMMLADGITLLAKDNCLYRLDVQGNIRLLVALRNDLQITAVCRKSGADQLWIATSGGLYTGSLSHPQKIHKVAGNLFSRISAMQFDDRDRLWINASNMLFSYDTRNHRCMIWDDADGFLPNDILTHTVALPSSPYLYMGGINGLVKIDKRISADTHDPMTLYLQAVEYNGRRYTAETFPREISQHFNSLHLHVTVNENDVFRHVLFRYRLQGEQLNSVTESYRAEFGIPSLAPGDYTVSVACMTKSGSWTAEKPLVAFRVLPPWYRRPWFFILVLALLAAIGALTMGVIIRRNRQRMKWKMALHQQALHEDKIEFLTNISHELRTPLTLIYAPLKRLLVGSDATFTPSQRQQLERVFRQAGYMKNIINWVLEYDKTTSLPNALTLTFADINHLLEEVVDDFVQEFAEKRVRLVMDLDRTLRPLEMDRAKIRVVVSNLLMNALKFSREDTDVRLCTSLNAGWLRVQVEDHGVGLAHLDRERLFTRFYQGRIRKLGSGIGLAYCREIVEQHGGKIAAEDNPGGGTIMFFTLPYRQATTAEVPNAQAPNAAEPASSGTTHMLDLSAFSVLVVDDNTEFLDFLQTALQPQFRRVFRARDGEAALHVLRQQQPDLVVSDVMMPVMDGYQLCQTIKEDIEISHIPVVLLTAKSDAESQKIGYKLGADAYIAKPFDVELLVSVIETQLRRRELFRQKYQHDPLPPSPRQTTISNADEQFMRKLQSAVKAGYADAAFDTSQVADALAMSRASLYNKMKQLTGLGVSEFINRYRIHVASALLKETDKPVADIAFETGFASARYFSTAFKTATGQTPSAFRQQHLQNEADTRHDSPPPEADW</sequence>
<dbReference type="PROSITE" id="PS01124">
    <property type="entry name" value="HTH_ARAC_FAMILY_2"/>
    <property type="match status" value="1"/>
</dbReference>
<dbReference type="SUPFAM" id="SSF47384">
    <property type="entry name" value="Homodimeric domain of signal transducing histidine kinase"/>
    <property type="match status" value="1"/>
</dbReference>
<dbReference type="PROSITE" id="PS50110">
    <property type="entry name" value="RESPONSE_REGULATORY"/>
    <property type="match status" value="1"/>
</dbReference>
<evidence type="ECO:0000256" key="5">
    <source>
        <dbReference type="ARBA" id="ARBA00023125"/>
    </source>
</evidence>
<dbReference type="SMART" id="SM00342">
    <property type="entry name" value="HTH_ARAC"/>
    <property type="match status" value="1"/>
</dbReference>
<evidence type="ECO:0000256" key="2">
    <source>
        <dbReference type="ARBA" id="ARBA00012438"/>
    </source>
</evidence>
<dbReference type="Pfam" id="PF07494">
    <property type="entry name" value="Reg_prop"/>
    <property type="match status" value="3"/>
</dbReference>
<keyword evidence="8" id="KW-0472">Membrane</keyword>
<feature type="domain" description="Histidine kinase" evidence="11">
    <location>
        <begin position="803"/>
        <end position="1018"/>
    </location>
</feature>
<dbReference type="InterPro" id="IPR011110">
    <property type="entry name" value="Reg_prop"/>
</dbReference>
<keyword evidence="9" id="KW-0732">Signal</keyword>
<dbReference type="InterPro" id="IPR011006">
    <property type="entry name" value="CheY-like_superfamily"/>
</dbReference>
<dbReference type="Pfam" id="PF00072">
    <property type="entry name" value="Response_reg"/>
    <property type="match status" value="1"/>
</dbReference>
<dbReference type="eggNOG" id="COG0745">
    <property type="taxonomic scope" value="Bacteria"/>
</dbReference>
<dbReference type="GO" id="GO:0043565">
    <property type="term" value="F:sequence-specific DNA binding"/>
    <property type="evidence" value="ECO:0007669"/>
    <property type="project" value="InterPro"/>
</dbReference>
<dbReference type="InterPro" id="IPR015943">
    <property type="entry name" value="WD40/YVTN_repeat-like_dom_sf"/>
</dbReference>
<dbReference type="eggNOG" id="COG2205">
    <property type="taxonomic scope" value="Bacteria"/>
</dbReference>
<dbReference type="Proteomes" id="UP000190065">
    <property type="component" value="Unassembled WGS sequence"/>
</dbReference>
<evidence type="ECO:0000256" key="7">
    <source>
        <dbReference type="PROSITE-ProRule" id="PRU00169"/>
    </source>
</evidence>
<evidence type="ECO:0000313" key="13">
    <source>
        <dbReference type="EMBL" id="SJZ78502.1"/>
    </source>
</evidence>
<dbReference type="CDD" id="cd17574">
    <property type="entry name" value="REC_OmpR"/>
    <property type="match status" value="1"/>
</dbReference>
<dbReference type="Gene3D" id="1.10.287.130">
    <property type="match status" value="1"/>
</dbReference>
<dbReference type="Gene3D" id="3.30.565.10">
    <property type="entry name" value="Histidine kinase-like ATPase, C-terminal domain"/>
    <property type="match status" value="1"/>
</dbReference>
<dbReference type="RefSeq" id="WP_078805587.1">
    <property type="nucleotide sequence ID" value="NZ_FUXK01000010.1"/>
</dbReference>
<proteinExistence type="predicted"/>
<dbReference type="GO" id="GO:0000155">
    <property type="term" value="F:phosphorelay sensor kinase activity"/>
    <property type="evidence" value="ECO:0007669"/>
    <property type="project" value="InterPro"/>
</dbReference>
<dbReference type="InterPro" id="IPR018060">
    <property type="entry name" value="HTH_AraC"/>
</dbReference>
<reference evidence="13 14" key="1">
    <citation type="submission" date="2017-02" db="EMBL/GenBank/DDBJ databases">
        <authorList>
            <person name="Peterson S.W."/>
        </authorList>
    </citation>
    <scope>NUCLEOTIDE SEQUENCE [LARGE SCALE GENOMIC DNA]</scope>
    <source>
        <strain evidence="13 14">ATCC 43324</strain>
    </source>
</reference>
<evidence type="ECO:0000256" key="9">
    <source>
        <dbReference type="SAM" id="SignalP"/>
    </source>
</evidence>
<dbReference type="SUPFAM" id="SSF55874">
    <property type="entry name" value="ATPase domain of HSP90 chaperone/DNA topoisomerase II/histidine kinase"/>
    <property type="match status" value="1"/>
</dbReference>
<accession>A0A1T4NGV4</accession>
<keyword evidence="3 7" id="KW-0597">Phosphoprotein</keyword>
<dbReference type="Pfam" id="PF00512">
    <property type="entry name" value="HisKA"/>
    <property type="match status" value="1"/>
</dbReference>
<dbReference type="InterPro" id="IPR005467">
    <property type="entry name" value="His_kinase_dom"/>
</dbReference>
<dbReference type="Gene3D" id="1.10.10.60">
    <property type="entry name" value="Homeodomain-like"/>
    <property type="match status" value="1"/>
</dbReference>
<keyword evidence="8" id="KW-1133">Transmembrane helix</keyword>
<evidence type="ECO:0000259" key="10">
    <source>
        <dbReference type="PROSITE" id="PS01124"/>
    </source>
</evidence>
<keyword evidence="8" id="KW-0812">Transmembrane</keyword>
<feature type="signal peptide" evidence="9">
    <location>
        <begin position="1"/>
        <end position="22"/>
    </location>
</feature>
<dbReference type="SMART" id="SM00388">
    <property type="entry name" value="HisKA"/>
    <property type="match status" value="1"/>
</dbReference>
<evidence type="ECO:0000313" key="14">
    <source>
        <dbReference type="Proteomes" id="UP000190065"/>
    </source>
</evidence>
<evidence type="ECO:0000256" key="8">
    <source>
        <dbReference type="SAM" id="Phobius"/>
    </source>
</evidence>
<dbReference type="InterPro" id="IPR009057">
    <property type="entry name" value="Homeodomain-like_sf"/>
</dbReference>
<dbReference type="Pfam" id="PF12833">
    <property type="entry name" value="HTH_18"/>
    <property type="match status" value="1"/>
</dbReference>
<dbReference type="Pfam" id="PF02518">
    <property type="entry name" value="HATPase_c"/>
    <property type="match status" value="1"/>
</dbReference>
<dbReference type="SUPFAM" id="SSF52172">
    <property type="entry name" value="CheY-like"/>
    <property type="match status" value="1"/>
</dbReference>
<evidence type="ECO:0000259" key="12">
    <source>
        <dbReference type="PROSITE" id="PS50110"/>
    </source>
</evidence>
<dbReference type="SMART" id="SM00448">
    <property type="entry name" value="REC"/>
    <property type="match status" value="1"/>
</dbReference>
<evidence type="ECO:0000259" key="11">
    <source>
        <dbReference type="PROSITE" id="PS50109"/>
    </source>
</evidence>
<evidence type="ECO:0000256" key="6">
    <source>
        <dbReference type="ARBA" id="ARBA00023163"/>
    </source>
</evidence>
<evidence type="ECO:0000256" key="4">
    <source>
        <dbReference type="ARBA" id="ARBA00023015"/>
    </source>
</evidence>
<dbReference type="EC" id="2.7.13.3" evidence="2"/>
<dbReference type="SMART" id="SM00387">
    <property type="entry name" value="HATPase_c"/>
    <property type="match status" value="1"/>
</dbReference>
<dbReference type="InterPro" id="IPR003594">
    <property type="entry name" value="HATPase_dom"/>
</dbReference>
<feature type="transmembrane region" description="Helical" evidence="8">
    <location>
        <begin position="754"/>
        <end position="775"/>
    </location>
</feature>
<dbReference type="PANTHER" id="PTHR43547:SF2">
    <property type="entry name" value="HYBRID SIGNAL TRANSDUCTION HISTIDINE KINASE C"/>
    <property type="match status" value="1"/>
</dbReference>
<protein>
    <recommendedName>
        <fullName evidence="2">histidine kinase</fullName>
        <ecNumber evidence="2">2.7.13.3</ecNumber>
    </recommendedName>
</protein>
<dbReference type="Gene3D" id="2.130.10.10">
    <property type="entry name" value="YVTN repeat-like/Quinoprotein amine dehydrogenase"/>
    <property type="match status" value="2"/>
</dbReference>
<gene>
    <name evidence="13" type="ORF">SAMN02745202_01070</name>
</gene>
<dbReference type="SUPFAM" id="SSF69322">
    <property type="entry name" value="Tricorn protease domain 2"/>
    <property type="match status" value="1"/>
</dbReference>
<dbReference type="CDD" id="cd00082">
    <property type="entry name" value="HisKA"/>
    <property type="match status" value="1"/>
</dbReference>
<name>A0A1T4NGV4_9BACT</name>
<dbReference type="PRINTS" id="PR00344">
    <property type="entry name" value="BCTRLSENSOR"/>
</dbReference>
<keyword evidence="6" id="KW-0804">Transcription</keyword>
<keyword evidence="13" id="KW-0808">Transferase</keyword>
<dbReference type="InterPro" id="IPR036097">
    <property type="entry name" value="HisK_dim/P_sf"/>
</dbReference>
<comment type="catalytic activity">
    <reaction evidence="1">
        <text>ATP + protein L-histidine = ADP + protein N-phospho-L-histidine.</text>
        <dbReference type="EC" id="2.7.13.3"/>
    </reaction>
</comment>
<dbReference type="InterPro" id="IPR003661">
    <property type="entry name" value="HisK_dim/P_dom"/>
</dbReference>
<dbReference type="SUPFAM" id="SSF63829">
    <property type="entry name" value="Calcium-dependent phosphotriesterase"/>
    <property type="match status" value="1"/>
</dbReference>
<dbReference type="InterPro" id="IPR018062">
    <property type="entry name" value="HTH_AraC-typ_CS"/>
</dbReference>
<dbReference type="InterPro" id="IPR004358">
    <property type="entry name" value="Sig_transdc_His_kin-like_C"/>
</dbReference>
<dbReference type="STRING" id="28136.SAMN02745202_01070"/>
<keyword evidence="4" id="KW-0805">Transcription regulation</keyword>
<dbReference type="SUPFAM" id="SSF46689">
    <property type="entry name" value="Homeodomain-like"/>
    <property type="match status" value="1"/>
</dbReference>
<dbReference type="EMBL" id="FUXK01000010">
    <property type="protein sequence ID" value="SJZ78502.1"/>
    <property type="molecule type" value="Genomic_DNA"/>
</dbReference>
<dbReference type="PANTHER" id="PTHR43547">
    <property type="entry name" value="TWO-COMPONENT HISTIDINE KINASE"/>
    <property type="match status" value="1"/>
</dbReference>
<feature type="domain" description="Response regulatory" evidence="12">
    <location>
        <begin position="1050"/>
        <end position="1166"/>
    </location>
</feature>
<dbReference type="Gene3D" id="2.60.40.10">
    <property type="entry name" value="Immunoglobulins"/>
    <property type="match status" value="1"/>
</dbReference>
<evidence type="ECO:0000256" key="1">
    <source>
        <dbReference type="ARBA" id="ARBA00000085"/>
    </source>
</evidence>
<organism evidence="13 14">
    <name type="scientific">Segatella oulorum</name>
    <dbReference type="NCBI Taxonomy" id="28136"/>
    <lineage>
        <taxon>Bacteria</taxon>
        <taxon>Pseudomonadati</taxon>
        <taxon>Bacteroidota</taxon>
        <taxon>Bacteroidia</taxon>
        <taxon>Bacteroidales</taxon>
        <taxon>Prevotellaceae</taxon>
        <taxon>Segatella</taxon>
    </lineage>
</organism>
<dbReference type="InterPro" id="IPR001789">
    <property type="entry name" value="Sig_transdc_resp-reg_receiver"/>
</dbReference>
<feature type="domain" description="HTH araC/xylS-type" evidence="10">
    <location>
        <begin position="1199"/>
        <end position="1298"/>
    </location>
</feature>
<dbReference type="eggNOG" id="COG3292">
    <property type="taxonomic scope" value="Bacteria"/>
</dbReference>
<keyword evidence="5" id="KW-0238">DNA-binding</keyword>
<dbReference type="CDD" id="cd00075">
    <property type="entry name" value="HATPase"/>
    <property type="match status" value="1"/>
</dbReference>
<feature type="chain" id="PRO_5012572071" description="histidine kinase" evidence="9">
    <location>
        <begin position="23"/>
        <end position="1317"/>
    </location>
</feature>
<dbReference type="PROSITE" id="PS50109">
    <property type="entry name" value="HIS_KIN"/>
    <property type="match status" value="1"/>
</dbReference>
<evidence type="ECO:0000256" key="3">
    <source>
        <dbReference type="ARBA" id="ARBA00022553"/>
    </source>
</evidence>
<keyword evidence="13" id="KW-0418">Kinase</keyword>
<dbReference type="PROSITE" id="PS00041">
    <property type="entry name" value="HTH_ARAC_FAMILY_1"/>
    <property type="match status" value="1"/>
</dbReference>